<proteinExistence type="predicted"/>
<keyword evidence="3" id="KW-1185">Reference proteome</keyword>
<reference evidence="2" key="2">
    <citation type="submission" date="2020-11" db="EMBL/GenBank/DDBJ databases">
        <authorList>
            <person name="McCartney M.A."/>
            <person name="Auch B."/>
            <person name="Kono T."/>
            <person name="Mallez S."/>
            <person name="Becker A."/>
            <person name="Gohl D.M."/>
            <person name="Silverstein K.A.T."/>
            <person name="Koren S."/>
            <person name="Bechman K.B."/>
            <person name="Herman A."/>
            <person name="Abrahante J.E."/>
            <person name="Garbe J."/>
        </authorList>
    </citation>
    <scope>NUCLEOTIDE SEQUENCE</scope>
    <source>
        <strain evidence="2">Duluth1</strain>
        <tissue evidence="2">Whole animal</tissue>
    </source>
</reference>
<sequence>MFNTCISSNILNHRGSKRGREVFPFSIVCGGTLRADPCQHTPTNTCDSPSGQWGNASATPFQT</sequence>
<evidence type="ECO:0000313" key="3">
    <source>
        <dbReference type="Proteomes" id="UP000828390"/>
    </source>
</evidence>
<gene>
    <name evidence="2" type="ORF">DPMN_038664</name>
</gene>
<dbReference type="AlphaFoldDB" id="A0A9D4RNW0"/>
<reference evidence="2" key="1">
    <citation type="journal article" date="2019" name="bioRxiv">
        <title>The Genome of the Zebra Mussel, Dreissena polymorpha: A Resource for Invasive Species Research.</title>
        <authorList>
            <person name="McCartney M.A."/>
            <person name="Auch B."/>
            <person name="Kono T."/>
            <person name="Mallez S."/>
            <person name="Zhang Y."/>
            <person name="Obille A."/>
            <person name="Becker A."/>
            <person name="Abrahante J.E."/>
            <person name="Garbe J."/>
            <person name="Badalamenti J.P."/>
            <person name="Herman A."/>
            <person name="Mangelson H."/>
            <person name="Liachko I."/>
            <person name="Sullivan S."/>
            <person name="Sone E.D."/>
            <person name="Koren S."/>
            <person name="Silverstein K.A.T."/>
            <person name="Beckman K.B."/>
            <person name="Gohl D.M."/>
        </authorList>
    </citation>
    <scope>NUCLEOTIDE SEQUENCE</scope>
    <source>
        <strain evidence="2">Duluth1</strain>
        <tissue evidence="2">Whole animal</tissue>
    </source>
</reference>
<name>A0A9D4RNW0_DREPO</name>
<protein>
    <submittedName>
        <fullName evidence="2">Uncharacterized protein</fullName>
    </submittedName>
</protein>
<comment type="caution">
    <text evidence="2">The sequence shown here is derived from an EMBL/GenBank/DDBJ whole genome shotgun (WGS) entry which is preliminary data.</text>
</comment>
<feature type="region of interest" description="Disordered" evidence="1">
    <location>
        <begin position="44"/>
        <end position="63"/>
    </location>
</feature>
<organism evidence="2 3">
    <name type="scientific">Dreissena polymorpha</name>
    <name type="common">Zebra mussel</name>
    <name type="synonym">Mytilus polymorpha</name>
    <dbReference type="NCBI Taxonomy" id="45954"/>
    <lineage>
        <taxon>Eukaryota</taxon>
        <taxon>Metazoa</taxon>
        <taxon>Spiralia</taxon>
        <taxon>Lophotrochozoa</taxon>
        <taxon>Mollusca</taxon>
        <taxon>Bivalvia</taxon>
        <taxon>Autobranchia</taxon>
        <taxon>Heteroconchia</taxon>
        <taxon>Euheterodonta</taxon>
        <taxon>Imparidentia</taxon>
        <taxon>Neoheterodontei</taxon>
        <taxon>Myida</taxon>
        <taxon>Dreissenoidea</taxon>
        <taxon>Dreissenidae</taxon>
        <taxon>Dreissena</taxon>
    </lineage>
</organism>
<evidence type="ECO:0000256" key="1">
    <source>
        <dbReference type="SAM" id="MobiDB-lite"/>
    </source>
</evidence>
<dbReference type="Proteomes" id="UP000828390">
    <property type="component" value="Unassembled WGS sequence"/>
</dbReference>
<dbReference type="EMBL" id="JAIWYP010000002">
    <property type="protein sequence ID" value="KAH3875399.1"/>
    <property type="molecule type" value="Genomic_DNA"/>
</dbReference>
<evidence type="ECO:0000313" key="2">
    <source>
        <dbReference type="EMBL" id="KAH3875399.1"/>
    </source>
</evidence>
<accession>A0A9D4RNW0</accession>